<evidence type="ECO:0000313" key="3">
    <source>
        <dbReference type="EMBL" id="GLI28360.1"/>
    </source>
</evidence>
<keyword evidence="2" id="KW-1133">Transmembrane helix</keyword>
<feature type="transmembrane region" description="Helical" evidence="2">
    <location>
        <begin position="28"/>
        <end position="58"/>
    </location>
</feature>
<dbReference type="RefSeq" id="WP_281885667.1">
    <property type="nucleotide sequence ID" value="NZ_BSDP01000001.1"/>
</dbReference>
<feature type="transmembrane region" description="Helical" evidence="2">
    <location>
        <begin position="146"/>
        <end position="168"/>
    </location>
</feature>
<comment type="caution">
    <text evidence="3">The sequence shown here is derived from an EMBL/GenBank/DDBJ whole genome shotgun (WGS) entry which is preliminary data.</text>
</comment>
<feature type="region of interest" description="Disordered" evidence="1">
    <location>
        <begin position="1"/>
        <end position="23"/>
    </location>
</feature>
<keyword evidence="2" id="KW-0812">Transmembrane</keyword>
<organism evidence="3 4">
    <name type="scientific">Agromyces rhizosphaerae</name>
    <dbReference type="NCBI Taxonomy" id="88374"/>
    <lineage>
        <taxon>Bacteria</taxon>
        <taxon>Bacillati</taxon>
        <taxon>Actinomycetota</taxon>
        <taxon>Actinomycetes</taxon>
        <taxon>Micrococcales</taxon>
        <taxon>Microbacteriaceae</taxon>
        <taxon>Agromyces</taxon>
    </lineage>
</organism>
<dbReference type="Proteomes" id="UP001144396">
    <property type="component" value="Unassembled WGS sequence"/>
</dbReference>
<keyword evidence="4" id="KW-1185">Reference proteome</keyword>
<reference evidence="3" key="1">
    <citation type="submission" date="2022-12" db="EMBL/GenBank/DDBJ databases">
        <title>Reference genome sequencing for broad-spectrum identification of bacterial and archaeal isolates by mass spectrometry.</title>
        <authorList>
            <person name="Sekiguchi Y."/>
            <person name="Tourlousse D.M."/>
        </authorList>
    </citation>
    <scope>NUCLEOTIDE SEQUENCE</scope>
    <source>
        <strain evidence="3">14</strain>
    </source>
</reference>
<accession>A0A9W6CXX7</accession>
<keyword evidence="2" id="KW-0472">Membrane</keyword>
<protein>
    <submittedName>
        <fullName evidence="3">Uncharacterized protein</fullName>
    </submittedName>
</protein>
<evidence type="ECO:0000313" key="4">
    <source>
        <dbReference type="Proteomes" id="UP001144396"/>
    </source>
</evidence>
<gene>
    <name evidence="3" type="ORF">ARHIZOSPH14_26020</name>
</gene>
<dbReference type="AlphaFoldDB" id="A0A9W6CXX7"/>
<evidence type="ECO:0000256" key="2">
    <source>
        <dbReference type="SAM" id="Phobius"/>
    </source>
</evidence>
<name>A0A9W6CXX7_9MICO</name>
<evidence type="ECO:0000256" key="1">
    <source>
        <dbReference type="SAM" id="MobiDB-lite"/>
    </source>
</evidence>
<dbReference type="EMBL" id="BSDP01000001">
    <property type="protein sequence ID" value="GLI28360.1"/>
    <property type="molecule type" value="Genomic_DNA"/>
</dbReference>
<sequence>MDYGSSAQHPEQGASEVDSGHSRPPRGLLSVVLASIAALGLVVGLIAYLALVAAVALIPITGVQTLGSSAQWGTYHERDCATVGRGCVSIGQWRGDDGTFIETVQLAGRTYPPDGVRAAYTPDRWYWPWGEHRVVVQTEHSAWSSIVFGTLGTLLLIAVPAGVVVAVVRFSAKSVPEPGAGQAASAS</sequence>
<proteinExistence type="predicted"/>